<name>A0A345XTH4_9ACTN</name>
<dbReference type="Proteomes" id="UP000254425">
    <property type="component" value="Chromosome"/>
</dbReference>
<dbReference type="InterPro" id="IPR036390">
    <property type="entry name" value="WH_DNA-bd_sf"/>
</dbReference>
<evidence type="ECO:0000256" key="3">
    <source>
        <dbReference type="ARBA" id="ARBA00023163"/>
    </source>
</evidence>
<evidence type="ECO:0000256" key="1">
    <source>
        <dbReference type="ARBA" id="ARBA00023015"/>
    </source>
</evidence>
<dbReference type="AlphaFoldDB" id="A0A345XTH4"/>
<dbReference type="InterPro" id="IPR028978">
    <property type="entry name" value="Chorismate_lyase_/UTRA_dom_sf"/>
</dbReference>
<dbReference type="RefSeq" id="WP_208880752.1">
    <property type="nucleotide sequence ID" value="NZ_CP031320.1"/>
</dbReference>
<dbReference type="SMART" id="SM00866">
    <property type="entry name" value="UTRA"/>
    <property type="match status" value="1"/>
</dbReference>
<dbReference type="Pfam" id="PF07702">
    <property type="entry name" value="UTRA"/>
    <property type="match status" value="1"/>
</dbReference>
<dbReference type="Pfam" id="PF00392">
    <property type="entry name" value="GntR"/>
    <property type="match status" value="1"/>
</dbReference>
<evidence type="ECO:0000313" key="6">
    <source>
        <dbReference type="Proteomes" id="UP000254425"/>
    </source>
</evidence>
<dbReference type="SUPFAM" id="SSF64288">
    <property type="entry name" value="Chorismate lyase-like"/>
    <property type="match status" value="1"/>
</dbReference>
<organism evidence="5 6">
    <name type="scientific">Streptomyces armeniacus</name>
    <dbReference type="NCBI Taxonomy" id="83291"/>
    <lineage>
        <taxon>Bacteria</taxon>
        <taxon>Bacillati</taxon>
        <taxon>Actinomycetota</taxon>
        <taxon>Actinomycetes</taxon>
        <taxon>Kitasatosporales</taxon>
        <taxon>Streptomycetaceae</taxon>
        <taxon>Streptomyces</taxon>
    </lineage>
</organism>
<dbReference type="Gene3D" id="1.10.10.10">
    <property type="entry name" value="Winged helix-like DNA-binding domain superfamily/Winged helix DNA-binding domain"/>
    <property type="match status" value="1"/>
</dbReference>
<dbReference type="PANTHER" id="PTHR44846">
    <property type="entry name" value="MANNOSYL-D-GLYCERATE TRANSPORT/METABOLISM SYSTEM REPRESSOR MNGR-RELATED"/>
    <property type="match status" value="1"/>
</dbReference>
<dbReference type="GO" id="GO:0045892">
    <property type="term" value="P:negative regulation of DNA-templated transcription"/>
    <property type="evidence" value="ECO:0007669"/>
    <property type="project" value="TreeGrafter"/>
</dbReference>
<dbReference type="SUPFAM" id="SSF46785">
    <property type="entry name" value="Winged helix' DNA-binding domain"/>
    <property type="match status" value="1"/>
</dbReference>
<evidence type="ECO:0000313" key="5">
    <source>
        <dbReference type="EMBL" id="AXK34940.1"/>
    </source>
</evidence>
<dbReference type="PROSITE" id="PS50949">
    <property type="entry name" value="HTH_GNTR"/>
    <property type="match status" value="1"/>
</dbReference>
<keyword evidence="2" id="KW-0238">DNA-binding</keyword>
<dbReference type="InterPro" id="IPR036388">
    <property type="entry name" value="WH-like_DNA-bd_sf"/>
</dbReference>
<dbReference type="GO" id="GO:0003677">
    <property type="term" value="F:DNA binding"/>
    <property type="evidence" value="ECO:0007669"/>
    <property type="project" value="UniProtKB-KW"/>
</dbReference>
<evidence type="ECO:0000256" key="2">
    <source>
        <dbReference type="ARBA" id="ARBA00023125"/>
    </source>
</evidence>
<dbReference type="CDD" id="cd07377">
    <property type="entry name" value="WHTH_GntR"/>
    <property type="match status" value="1"/>
</dbReference>
<accession>A0A345XTH4</accession>
<dbReference type="Gene3D" id="3.40.1410.10">
    <property type="entry name" value="Chorismate lyase-like"/>
    <property type="match status" value="1"/>
</dbReference>
<dbReference type="PANTHER" id="PTHR44846:SF17">
    <property type="entry name" value="GNTR-FAMILY TRANSCRIPTIONAL REGULATOR"/>
    <property type="match status" value="1"/>
</dbReference>
<keyword evidence="1" id="KW-0805">Transcription regulation</keyword>
<dbReference type="GO" id="GO:0003700">
    <property type="term" value="F:DNA-binding transcription factor activity"/>
    <property type="evidence" value="ECO:0007669"/>
    <property type="project" value="InterPro"/>
</dbReference>
<proteinExistence type="predicted"/>
<dbReference type="KEGG" id="sarm:DVA86_22150"/>
<protein>
    <submittedName>
        <fullName evidence="5">GntR family transcriptional regulator</fullName>
    </submittedName>
</protein>
<dbReference type="InterPro" id="IPR011663">
    <property type="entry name" value="UTRA"/>
</dbReference>
<feature type="domain" description="HTH gntR-type" evidence="4">
    <location>
        <begin position="9"/>
        <end position="77"/>
    </location>
</feature>
<evidence type="ECO:0000259" key="4">
    <source>
        <dbReference type="PROSITE" id="PS50949"/>
    </source>
</evidence>
<gene>
    <name evidence="5" type="ORF">DVA86_22150</name>
</gene>
<dbReference type="InterPro" id="IPR050679">
    <property type="entry name" value="Bact_HTH_transcr_reg"/>
</dbReference>
<dbReference type="EMBL" id="CP031320">
    <property type="protein sequence ID" value="AXK34940.1"/>
    <property type="molecule type" value="Genomic_DNA"/>
</dbReference>
<sequence>MAKQGAGELPKYQRIAAELRAAIESGQYGPGDQLPGENQLKETHQVALMTARQALDVLKNEGIAESRKGKGVFVRAFRPVRRRGVQRLSQEVWGSGRSVWADDAADRDLVVDGIEVGEAPATEPVARVLGLEPGAAVCTRHRRFVLDGKPVLLSVSHLPAELVAGSPVTQEDTGPGGTYARLAELGHKPVRFREEVRSRMPSAAETRQLELSAGTPVMRICRTAFDGDGRAVELNEMTLDAAAYVLEYDIEA</sequence>
<keyword evidence="3" id="KW-0804">Transcription</keyword>
<reference evidence="5 6" key="1">
    <citation type="submission" date="2018-07" db="EMBL/GenBank/DDBJ databases">
        <title>Draft genome of the type strain Streptomyces armeniacus ATCC 15676.</title>
        <authorList>
            <person name="Labana P."/>
            <person name="Gosse J.T."/>
            <person name="Boddy C.N."/>
        </authorList>
    </citation>
    <scope>NUCLEOTIDE SEQUENCE [LARGE SCALE GENOMIC DNA]</scope>
    <source>
        <strain evidence="5 6">ATCC 15676</strain>
    </source>
</reference>
<keyword evidence="6" id="KW-1185">Reference proteome</keyword>
<dbReference type="SMART" id="SM00345">
    <property type="entry name" value="HTH_GNTR"/>
    <property type="match status" value="1"/>
</dbReference>
<dbReference type="InterPro" id="IPR000524">
    <property type="entry name" value="Tscrpt_reg_HTH_GntR"/>
</dbReference>